<gene>
    <name evidence="6" type="ORF">NP493_1779g00000</name>
</gene>
<accession>A0AAD9JTF2</accession>
<dbReference type="PROSITE" id="PS00678">
    <property type="entry name" value="WD_REPEATS_1"/>
    <property type="match status" value="1"/>
</dbReference>
<feature type="repeat" description="WD" evidence="5">
    <location>
        <begin position="144"/>
        <end position="175"/>
    </location>
</feature>
<dbReference type="PROSITE" id="PS50294">
    <property type="entry name" value="WD_REPEATS_REGION"/>
    <property type="match status" value="6"/>
</dbReference>
<feature type="repeat" description="WD" evidence="5">
    <location>
        <begin position="299"/>
        <end position="337"/>
    </location>
</feature>
<keyword evidence="7" id="KW-1185">Reference proteome</keyword>
<comment type="caution">
    <text evidence="6">The sequence shown here is derived from an EMBL/GenBank/DDBJ whole genome shotgun (WGS) entry which is preliminary data.</text>
</comment>
<keyword evidence="2" id="KW-0677">Repeat</keyword>
<dbReference type="PROSITE" id="PS50082">
    <property type="entry name" value="WD_REPEATS_2"/>
    <property type="match status" value="6"/>
</dbReference>
<dbReference type="HAMAP" id="MF_03037">
    <property type="entry name" value="ciao1"/>
    <property type="match status" value="1"/>
</dbReference>
<dbReference type="EMBL" id="JAODUO010001778">
    <property type="protein sequence ID" value="KAK2158672.1"/>
    <property type="molecule type" value="Genomic_DNA"/>
</dbReference>
<dbReference type="GO" id="GO:0097361">
    <property type="term" value="C:cytosolic [4Fe-4S] assembly targeting complex"/>
    <property type="evidence" value="ECO:0007669"/>
    <property type="project" value="InterPro"/>
</dbReference>
<dbReference type="AlphaFoldDB" id="A0AAD9JTF2"/>
<reference evidence="6" key="1">
    <citation type="journal article" date="2023" name="Mol. Biol. Evol.">
        <title>Third-Generation Sequencing Reveals the Adaptive Role of the Epigenome in Three Deep-Sea Polychaetes.</title>
        <authorList>
            <person name="Perez M."/>
            <person name="Aroh O."/>
            <person name="Sun Y."/>
            <person name="Lan Y."/>
            <person name="Juniper S.K."/>
            <person name="Young C.R."/>
            <person name="Angers B."/>
            <person name="Qian P.Y."/>
        </authorList>
    </citation>
    <scope>NUCLEOTIDE SEQUENCE</scope>
    <source>
        <strain evidence="6">R07B-5</strain>
    </source>
</reference>
<evidence type="ECO:0000313" key="6">
    <source>
        <dbReference type="EMBL" id="KAK2158672.1"/>
    </source>
</evidence>
<organism evidence="6 7">
    <name type="scientific">Ridgeia piscesae</name>
    <name type="common">Tubeworm</name>
    <dbReference type="NCBI Taxonomy" id="27915"/>
    <lineage>
        <taxon>Eukaryota</taxon>
        <taxon>Metazoa</taxon>
        <taxon>Spiralia</taxon>
        <taxon>Lophotrochozoa</taxon>
        <taxon>Annelida</taxon>
        <taxon>Polychaeta</taxon>
        <taxon>Sedentaria</taxon>
        <taxon>Canalipalpata</taxon>
        <taxon>Sabellida</taxon>
        <taxon>Siboglinidae</taxon>
        <taxon>Ridgeia</taxon>
    </lineage>
</organism>
<feature type="repeat" description="WD" evidence="5">
    <location>
        <begin position="10"/>
        <end position="41"/>
    </location>
</feature>
<dbReference type="SMART" id="SM00320">
    <property type="entry name" value="WD40"/>
    <property type="match status" value="7"/>
</dbReference>
<comment type="function">
    <text evidence="3">Key component of the cytosolic iron-sulfur protein assembly (CIA) complex, a multiprotein complex that mediates the incorporation of iron-sulfur cluster into extramitochondrial Fe/S proteins. As a CIA complex component, interacts specifically with CIAO2A or CIAO2B and MMS19 to assist different branches of iron-sulfur protein assembly, depending of its interactors. The complex CIAO1:CIAO2B:MMS19 binds to and facilitates the assembly of most cytosolic-nuclear Fe/S proteins. CIAO1:CIAO2A specifically matures ACO1 and stabilizes IREB2. Seems to specifically modulate the transactivation activity of WT1. As part of the mitotic spindle-associated MMXD complex it may play a role in chromosome segregation.</text>
</comment>
<dbReference type="InterPro" id="IPR020472">
    <property type="entry name" value="WD40_PAC1"/>
</dbReference>
<feature type="repeat" description="WD" evidence="5">
    <location>
        <begin position="55"/>
        <end position="87"/>
    </location>
</feature>
<dbReference type="Gene3D" id="2.130.10.10">
    <property type="entry name" value="YVTN repeat-like/Quinoprotein amine dehydrogenase"/>
    <property type="match status" value="1"/>
</dbReference>
<comment type="similarity">
    <text evidence="4">Belongs to the WD repeat CIA1 family.</text>
</comment>
<dbReference type="CDD" id="cd00200">
    <property type="entry name" value="WD40"/>
    <property type="match status" value="1"/>
</dbReference>
<dbReference type="SUPFAM" id="SSF50978">
    <property type="entry name" value="WD40 repeat-like"/>
    <property type="match status" value="1"/>
</dbReference>
<dbReference type="InterPro" id="IPR028608">
    <property type="entry name" value="CIAO1/Cia1"/>
</dbReference>
<name>A0AAD9JTF2_RIDPI</name>
<dbReference type="FunFam" id="2.130.10.10:FF:000136">
    <property type="entry name" value="Probable cytosolic iron-sulfur protein assembly protein CIAO1"/>
    <property type="match status" value="1"/>
</dbReference>
<protein>
    <recommendedName>
        <fullName evidence="4">Probable cytosolic iron-sulfur protein assembly protein CIAO1 homolog</fullName>
    </recommendedName>
</protein>
<evidence type="ECO:0000256" key="1">
    <source>
        <dbReference type="ARBA" id="ARBA00022574"/>
    </source>
</evidence>
<feature type="repeat" description="WD" evidence="5">
    <location>
        <begin position="188"/>
        <end position="220"/>
    </location>
</feature>
<dbReference type="InterPro" id="IPR001680">
    <property type="entry name" value="WD40_rpt"/>
</dbReference>
<evidence type="ECO:0000256" key="3">
    <source>
        <dbReference type="ARBA" id="ARBA00060126"/>
    </source>
</evidence>
<evidence type="ECO:0000313" key="7">
    <source>
        <dbReference type="Proteomes" id="UP001209878"/>
    </source>
</evidence>
<dbReference type="InterPro" id="IPR036322">
    <property type="entry name" value="WD40_repeat_dom_sf"/>
</dbReference>
<dbReference type="PANTHER" id="PTHR19920:SF0">
    <property type="entry name" value="CYTOSOLIC IRON-SULFUR PROTEIN ASSEMBLY PROTEIN CIAO1-RELATED"/>
    <property type="match status" value="1"/>
</dbReference>
<dbReference type="PRINTS" id="PR00320">
    <property type="entry name" value="GPROTEINBRPT"/>
</dbReference>
<keyword evidence="1 5" id="KW-0853">WD repeat</keyword>
<evidence type="ECO:0000256" key="2">
    <source>
        <dbReference type="ARBA" id="ARBA00022737"/>
    </source>
</evidence>
<sequence length="337" mass="37431">MGTLTELCVLEAHHNRAWHVAWNPQGSLLASCGGDKLVKIWGEEGDTWVCKTVLEGGHQRTVRCLDWSPCGSYLASVSFDGTTAIWDRKGGEFECSATLEGHENEVKGVSWSRGGSLLATCSRDKSVWIWEVDEDQEYECASVLSSHTQDVKCVLWHPHEDVLVSTSYDNTIKMYTDDGDDWSCFTTLASHDSTVWAADLDCTGTRLVSCSDDKTLKIWQQYMPGNEYGVKTEGNNPTWKCVCTLSGFHDRPIYHVKWCHLTGLIVTACGDDCIRVFEEDKSCSDAVNQPSFHLLVTQSPAHSEDVNCVSWSPVRPGLLASCSDDGLVKLWQFTGES</sequence>
<dbReference type="Pfam" id="PF00400">
    <property type="entry name" value="WD40"/>
    <property type="match status" value="7"/>
</dbReference>
<comment type="function">
    <text evidence="4">Essential component of the cytosolic iron-sulfur (Fe/S) protein assembly machinery. Required for the maturation of extramitochondrial Fe/S proteins.</text>
</comment>
<dbReference type="GO" id="GO:0016226">
    <property type="term" value="P:iron-sulfur cluster assembly"/>
    <property type="evidence" value="ECO:0007669"/>
    <property type="project" value="UniProtKB-UniRule"/>
</dbReference>
<dbReference type="InterPro" id="IPR019775">
    <property type="entry name" value="WD40_repeat_CS"/>
</dbReference>
<proteinExistence type="inferred from homology"/>
<dbReference type="InterPro" id="IPR015943">
    <property type="entry name" value="WD40/YVTN_repeat-like_dom_sf"/>
</dbReference>
<feature type="repeat" description="WD" evidence="5">
    <location>
        <begin position="99"/>
        <end position="140"/>
    </location>
</feature>
<dbReference type="PANTHER" id="PTHR19920">
    <property type="entry name" value="WD40 PROTEIN CIAO1"/>
    <property type="match status" value="1"/>
</dbReference>
<evidence type="ECO:0000256" key="5">
    <source>
        <dbReference type="PROSITE-ProRule" id="PRU00221"/>
    </source>
</evidence>
<evidence type="ECO:0000256" key="4">
    <source>
        <dbReference type="HAMAP-Rule" id="MF_03037"/>
    </source>
</evidence>
<dbReference type="Proteomes" id="UP001209878">
    <property type="component" value="Unassembled WGS sequence"/>
</dbReference>